<dbReference type="AlphaFoldDB" id="A0A1A3MSU3"/>
<dbReference type="RefSeq" id="WP_065160300.1">
    <property type="nucleotide sequence ID" value="NZ_LZLQ01000124.1"/>
</dbReference>
<evidence type="ECO:0000313" key="2">
    <source>
        <dbReference type="Proteomes" id="UP000093629"/>
    </source>
</evidence>
<dbReference type="EMBL" id="LZLQ01000124">
    <property type="protein sequence ID" value="OBK12596.1"/>
    <property type="molecule type" value="Genomic_DNA"/>
</dbReference>
<evidence type="ECO:0000313" key="1">
    <source>
        <dbReference type="EMBL" id="OBK12596.1"/>
    </source>
</evidence>
<dbReference type="OrthoDB" id="4735704at2"/>
<proteinExistence type="predicted"/>
<comment type="caution">
    <text evidence="1">The sequence shown here is derived from an EMBL/GenBank/DDBJ whole genome shotgun (WGS) entry which is preliminary data.</text>
</comment>
<keyword evidence="2" id="KW-1185">Reference proteome</keyword>
<accession>A0A1A3MSU3</accession>
<dbReference type="Proteomes" id="UP000093629">
    <property type="component" value="Unassembled WGS sequence"/>
</dbReference>
<protein>
    <submittedName>
        <fullName evidence="1">Uncharacterized protein</fullName>
    </submittedName>
</protein>
<name>A0A1A3MSU3_MYCAS</name>
<sequence length="103" mass="11100">MTTTNPGTNIPLPRAAVFGDIWEGDDDTVHRVIMGDNRGITDSDVIVWTSAIQFWDGSIDTGNEVELPAVHIDGDVSRLSRDQALELVAALVDAVAEVAVWTP</sequence>
<organism evidence="1 2">
    <name type="scientific">Mycobacterium asiaticum</name>
    <dbReference type="NCBI Taxonomy" id="1790"/>
    <lineage>
        <taxon>Bacteria</taxon>
        <taxon>Bacillati</taxon>
        <taxon>Actinomycetota</taxon>
        <taxon>Actinomycetes</taxon>
        <taxon>Mycobacteriales</taxon>
        <taxon>Mycobacteriaceae</taxon>
        <taxon>Mycobacterium</taxon>
    </lineage>
</organism>
<reference evidence="1 2" key="1">
    <citation type="submission" date="2016-06" db="EMBL/GenBank/DDBJ databases">
        <authorList>
            <person name="Kjaerup R.B."/>
            <person name="Dalgaard T.S."/>
            <person name="Juul-Madsen H.R."/>
        </authorList>
    </citation>
    <scope>NUCLEOTIDE SEQUENCE [LARGE SCALE GENOMIC DNA]</scope>
    <source>
        <strain evidence="1 2">1245139.5</strain>
    </source>
</reference>
<gene>
    <name evidence="1" type="ORF">A5636_11310</name>
</gene>